<reference evidence="2" key="1">
    <citation type="submission" date="2016-03" db="EMBL/GenBank/DDBJ databases">
        <authorList>
            <person name="Oger P.M."/>
        </authorList>
    </citation>
    <scope>NUCLEOTIDE SEQUENCE [LARGE SCALE GENOMIC DNA]</scope>
    <source>
        <strain evidence="2">OG-1</strain>
    </source>
</reference>
<dbReference type="RefSeq" id="WP_062386530.1">
    <property type="nucleotide sequence ID" value="NZ_CP014750.1"/>
</dbReference>
<dbReference type="Proteomes" id="UP000073604">
    <property type="component" value="Chromosome"/>
</dbReference>
<dbReference type="KEGG" id="tpep:A0127_00620"/>
<dbReference type="STRING" id="53952.A0127_00620"/>
<dbReference type="EMBL" id="CP014750">
    <property type="protein sequence ID" value="AMQ17778.1"/>
    <property type="molecule type" value="Genomic_DNA"/>
</dbReference>
<keyword evidence="2" id="KW-1185">Reference proteome</keyword>
<gene>
    <name evidence="1" type="ORF">A0127_00620</name>
</gene>
<dbReference type="OrthoDB" id="86129at2157"/>
<accession>A0A142CSM6</accession>
<sequence length="277" mass="31030">MEPIEVIFYIEGLSNDRKALESAMGQTAESLKAEKDVEIRDIYVDEIVEDPDNDLLPYSGMIEARIRGPFEVLVDLAIRYAPAAVDLVSTDSIEIPAKHLTKILGGVSYLMGQLMEKFGPLAAYPKLDELPEPQVGYSREEIESLIIDERMLLYRFVVEVYGEDENRVEADLKKALVYEGCRINKFAIQQQGENEETNRKRFLVAAELISDVETAFQLTGKYAPVAISVVEPEIVDLNPSEIQGVLSDLAGFAHELVTRPLKAMAIEKANTSFKLMR</sequence>
<dbReference type="GeneID" id="27139004"/>
<organism evidence="1 2">
    <name type="scientific">Thermococcus peptonophilus</name>
    <dbReference type="NCBI Taxonomy" id="53952"/>
    <lineage>
        <taxon>Archaea</taxon>
        <taxon>Methanobacteriati</taxon>
        <taxon>Methanobacteriota</taxon>
        <taxon>Thermococci</taxon>
        <taxon>Thermococcales</taxon>
        <taxon>Thermococcaceae</taxon>
        <taxon>Thermococcus</taxon>
    </lineage>
</organism>
<evidence type="ECO:0000313" key="1">
    <source>
        <dbReference type="EMBL" id="AMQ17778.1"/>
    </source>
</evidence>
<evidence type="ECO:0000313" key="2">
    <source>
        <dbReference type="Proteomes" id="UP000073604"/>
    </source>
</evidence>
<name>A0A142CSM6_9EURY</name>
<proteinExistence type="predicted"/>
<protein>
    <submittedName>
        <fullName evidence="1">Uncharacterized protein</fullName>
    </submittedName>
</protein>
<dbReference type="AlphaFoldDB" id="A0A142CSM6"/>